<accession>A0AAE3AG30</accession>
<dbReference type="PANTHER" id="PTHR12358">
    <property type="entry name" value="SPHINGOSINE KINASE"/>
    <property type="match status" value="1"/>
</dbReference>
<dbReference type="Pfam" id="PF19279">
    <property type="entry name" value="YegS_C"/>
    <property type="match status" value="1"/>
</dbReference>
<comment type="caution">
    <text evidence="10">The sequence shown here is derived from an EMBL/GenBank/DDBJ whole genome shotgun (WGS) entry which is preliminary data.</text>
</comment>
<dbReference type="Pfam" id="PF00781">
    <property type="entry name" value="DAGK_cat"/>
    <property type="match status" value="1"/>
</dbReference>
<dbReference type="AlphaFoldDB" id="A0AAE3AG30"/>
<evidence type="ECO:0000313" key="11">
    <source>
        <dbReference type="Proteomes" id="UP001199424"/>
    </source>
</evidence>
<evidence type="ECO:0000256" key="3">
    <source>
        <dbReference type="ARBA" id="ARBA00022679"/>
    </source>
</evidence>
<keyword evidence="3" id="KW-0808">Transferase</keyword>
<evidence type="ECO:0000259" key="9">
    <source>
        <dbReference type="PROSITE" id="PS50146"/>
    </source>
</evidence>
<keyword evidence="11" id="KW-1185">Reference proteome</keyword>
<evidence type="ECO:0000256" key="7">
    <source>
        <dbReference type="ARBA" id="ARBA00023209"/>
    </source>
</evidence>
<dbReference type="PROSITE" id="PS50146">
    <property type="entry name" value="DAGK"/>
    <property type="match status" value="1"/>
</dbReference>
<evidence type="ECO:0000256" key="6">
    <source>
        <dbReference type="ARBA" id="ARBA00022840"/>
    </source>
</evidence>
<dbReference type="SUPFAM" id="SSF111331">
    <property type="entry name" value="NAD kinase/diacylglycerol kinase-like"/>
    <property type="match status" value="1"/>
</dbReference>
<keyword evidence="4" id="KW-0547">Nucleotide-binding</keyword>
<dbReference type="Gene3D" id="2.60.200.40">
    <property type="match status" value="1"/>
</dbReference>
<dbReference type="GO" id="GO:0005524">
    <property type="term" value="F:ATP binding"/>
    <property type="evidence" value="ECO:0007669"/>
    <property type="project" value="UniProtKB-KW"/>
</dbReference>
<dbReference type="PANTHER" id="PTHR12358:SF106">
    <property type="entry name" value="LIPID KINASE YEGS"/>
    <property type="match status" value="1"/>
</dbReference>
<keyword evidence="7" id="KW-0444">Lipid biosynthesis</keyword>
<dbReference type="InterPro" id="IPR001206">
    <property type="entry name" value="Diacylglycerol_kinase_cat_dom"/>
</dbReference>
<comment type="cofactor">
    <cofactor evidence="1">
        <name>Mg(2+)</name>
        <dbReference type="ChEBI" id="CHEBI:18420"/>
    </cofactor>
</comment>
<gene>
    <name evidence="10" type="ORF">LKD31_03730</name>
</gene>
<evidence type="ECO:0000256" key="5">
    <source>
        <dbReference type="ARBA" id="ARBA00022777"/>
    </source>
</evidence>
<dbReference type="InterPro" id="IPR050187">
    <property type="entry name" value="Lipid_Phosphate_FormReg"/>
</dbReference>
<evidence type="ECO:0000256" key="2">
    <source>
        <dbReference type="ARBA" id="ARBA00005983"/>
    </source>
</evidence>
<name>A0AAE3AG30_9FIRM</name>
<dbReference type="GO" id="GO:0005886">
    <property type="term" value="C:plasma membrane"/>
    <property type="evidence" value="ECO:0007669"/>
    <property type="project" value="TreeGrafter"/>
</dbReference>
<keyword evidence="6" id="KW-0067">ATP-binding</keyword>
<keyword evidence="8" id="KW-1208">Phospholipid metabolism</keyword>
<dbReference type="SMART" id="SM00046">
    <property type="entry name" value="DAGKc"/>
    <property type="match status" value="1"/>
</dbReference>
<dbReference type="Proteomes" id="UP001199424">
    <property type="component" value="Unassembled WGS sequence"/>
</dbReference>
<evidence type="ECO:0000256" key="4">
    <source>
        <dbReference type="ARBA" id="ARBA00022741"/>
    </source>
</evidence>
<dbReference type="Gene3D" id="3.40.50.10330">
    <property type="entry name" value="Probable inorganic polyphosphate/atp-NAD kinase, domain 1"/>
    <property type="match status" value="1"/>
</dbReference>
<dbReference type="RefSeq" id="WP_308448685.1">
    <property type="nucleotide sequence ID" value="NZ_JAJEQC010000002.1"/>
</dbReference>
<evidence type="ECO:0000313" key="10">
    <source>
        <dbReference type="EMBL" id="MCC2136125.1"/>
    </source>
</evidence>
<comment type="similarity">
    <text evidence="2">Belongs to the diacylglycerol/lipid kinase family.</text>
</comment>
<proteinExistence type="inferred from homology"/>
<dbReference type="InterPro" id="IPR017438">
    <property type="entry name" value="ATP-NAD_kinase_N"/>
</dbReference>
<keyword evidence="5 10" id="KW-0418">Kinase</keyword>
<protein>
    <submittedName>
        <fullName evidence="10">Lipid kinase</fullName>
    </submittedName>
</protein>
<dbReference type="GO" id="GO:0004143">
    <property type="term" value="F:ATP-dependent diacylglycerol kinase activity"/>
    <property type="evidence" value="ECO:0007669"/>
    <property type="project" value="TreeGrafter"/>
</dbReference>
<sequence>MRNVYIINPKAGKHDHTVQFMERIRAVHATHEEEPEIYLTQRAGHGEELARAAAEKDDAVRIWAVGGDGTVLEVVRGAEFHKNAAVGVYPCGSGNDFVRSFGKREVFLNPENQLAGKTVSIDMIRTQHGDAVNICSVGFDAKVAAEMNYYKHLPFVSGELAYTISLAKCFLGHLADKMTVMFYYADGTKETVTGEFLFTLAGNGRWYGGGYCGAPNSVIDDGLLDFVLIRKPAYSRIPGLVPKYKRGEHLSNPAFSDLLVYRRGVKIEIQSENEVVSNMDGLCIKVKSEEYNILPHALNFILPRGAALPKEPKNAR</sequence>
<reference evidence="10" key="1">
    <citation type="submission" date="2021-10" db="EMBL/GenBank/DDBJ databases">
        <title>Anaerobic single-cell dispensing facilitates the cultivation of human gut bacteria.</title>
        <authorList>
            <person name="Afrizal A."/>
        </authorList>
    </citation>
    <scope>NUCLEOTIDE SEQUENCE</scope>
    <source>
        <strain evidence="10">CLA-AA-H250</strain>
    </source>
</reference>
<organism evidence="10 11">
    <name type="scientific">Hominenteromicrobium mulieris</name>
    <dbReference type="NCBI Taxonomy" id="2885357"/>
    <lineage>
        <taxon>Bacteria</taxon>
        <taxon>Bacillati</taxon>
        <taxon>Bacillota</taxon>
        <taxon>Clostridia</taxon>
        <taxon>Eubacteriales</taxon>
        <taxon>Oscillospiraceae</taxon>
        <taxon>Hominenteromicrobium</taxon>
    </lineage>
</organism>
<keyword evidence="7" id="KW-0443">Lipid metabolism</keyword>
<evidence type="ECO:0000256" key="1">
    <source>
        <dbReference type="ARBA" id="ARBA00001946"/>
    </source>
</evidence>
<keyword evidence="7" id="KW-0594">Phospholipid biosynthesis</keyword>
<evidence type="ECO:0000256" key="8">
    <source>
        <dbReference type="ARBA" id="ARBA00023264"/>
    </source>
</evidence>
<feature type="domain" description="DAGKc" evidence="9">
    <location>
        <begin position="1"/>
        <end position="130"/>
    </location>
</feature>
<dbReference type="EMBL" id="JAJEQC010000002">
    <property type="protein sequence ID" value="MCC2136125.1"/>
    <property type="molecule type" value="Genomic_DNA"/>
</dbReference>
<dbReference type="GO" id="GO:0008654">
    <property type="term" value="P:phospholipid biosynthetic process"/>
    <property type="evidence" value="ECO:0007669"/>
    <property type="project" value="UniProtKB-KW"/>
</dbReference>
<dbReference type="InterPro" id="IPR016064">
    <property type="entry name" value="NAD/diacylglycerol_kinase_sf"/>
</dbReference>
<dbReference type="InterPro" id="IPR045540">
    <property type="entry name" value="YegS/DAGK_C"/>
</dbReference>